<accession>A0A2J4RI96</accession>
<dbReference type="EMBL" id="PIDS01000117">
    <property type="protein sequence ID" value="PLL43017.1"/>
    <property type="molecule type" value="Genomic_DNA"/>
</dbReference>
<dbReference type="Gene3D" id="3.20.20.80">
    <property type="entry name" value="Glycosidases"/>
    <property type="match status" value="1"/>
</dbReference>
<evidence type="ECO:0000313" key="2">
    <source>
        <dbReference type="Proteomes" id="UP000234505"/>
    </source>
</evidence>
<reference evidence="1 2" key="2">
    <citation type="submission" date="2018-01" db="EMBL/GenBank/DDBJ databases">
        <title>Genomic study of Klebsiella pneumoniae.</title>
        <authorList>
            <person name="Yang Y."/>
            <person name="Bicalho R."/>
        </authorList>
    </citation>
    <scope>NUCLEOTIDE SEQUENCE [LARGE SCALE GENOMIC DNA]</scope>
    <source>
        <strain evidence="1 2">A11</strain>
    </source>
</reference>
<gene>
    <name evidence="1" type="ORF">CWN50_05900</name>
</gene>
<reference evidence="1 2" key="1">
    <citation type="submission" date="2017-11" db="EMBL/GenBank/DDBJ databases">
        <authorList>
            <person name="Han C.G."/>
        </authorList>
    </citation>
    <scope>NUCLEOTIDE SEQUENCE [LARGE SCALE GENOMIC DNA]</scope>
    <source>
        <strain evidence="1 2">A11</strain>
    </source>
</reference>
<sequence length="1227" mass="131855">MAQVPLPTPTNNPVPSTDVRDAVYAGAMLDKAMTGTELTYTDRENVEHDTWHGIERKADDARQLFLESGGVSVYATESVLRASPPVDQHNLAVDRSAGDYYAWDNAAISLQSETTALLARMATPPNEIQKAAINRLYYDLKQAGILAKLDGLWLGINTSRADARLNIVSSSLPLTENGTINFNTSSGWTFFGDSWLDTGFNPSTAGGHYSKDSASFGVMVAGADNSGVFMGAYDGANGLTMSRTDNILNARINNNELLTGQISPSGTTLFSASRLSNVTAALYSGSKVVAVSDSPSLSLINASVNIGRARAESGWYTSANICAAFIASGLTESEMFALNDAVQRYIAGFRAAALPAGVWVQMPYSLIKPADIVSISSGVVDKKTVLLANALISYDNYSEIMKLSVTSLDVRAIDESTGIVYEPSVIPDTTLAETTALVARMAVKPNSVQQLAINQLIYLLKNAGIWASLDGLWLGISTSYADSLLNIVKNAYNLTTDAPPAWSQSGGWTFSRTGLTYLDTGYNPALVAGKLALEDASFGALLFPPSGMVATGHIMGAFNGTEGISLAPRPTSATNSPMAVRLNQANAFIVGDYATQNAVYGVSRMNGELAVYREGLLLGSAASTATKLTDSNILLGCSQKSSSYHMFDGALAAAWVGASLTAKQMQTLTNAIRRYNDVFRNRMSAFAAWWSATDRRLYSQDEIIAIAGSASSSSSLEPPVSDATISADIALSLSEHGQTYRGGYIEIQPDSFIGGTEPATDSTTALWGFPQSLTASEQSRLRSMMFPGNGYGIYYIRLPLGFAYRGFRNIDATTGLAKNIGERYSGQNAALKRLMVNIVEAGGGLAPEYWCPAPYWMTNGKYAGTTTSYNQPWAGGTYPRSTTLDSIKGSDPTQYAAQIEALSDAMLNDFEYLHQNVGPVRMYGLQNEPQYGHELYGVCKYTDRVYSDVLAALQPKIAASSILSEWEGQANTPLLHVSSDNDWHIGQTYIDAHPATIWGYSHHNITAIATDADWLKSSTFLTMKGTKTNIFVNETEYMYPQNSSNAWKCANNMLRDLHNLTFGGAEVVMPIIHVCKQLGESSSYTSNTDGYAIMKCNLQQEYGITPGQEGNKDMLGYGTFGENAWNYNAYRLTGDNLPVGAIRVGGEPTISTAGIGVAVFRAGGKLKIFLVNRNSSVAAISVTINEAKTFTGRHYDLTHAGDDLSSRAGSVITFVLPAYSGQCWSEV</sequence>
<dbReference type="Proteomes" id="UP000234505">
    <property type="component" value="Unassembled WGS sequence"/>
</dbReference>
<proteinExistence type="predicted"/>
<organism evidence="1 2">
    <name type="scientific">Klebsiella michiganensis</name>
    <dbReference type="NCBI Taxonomy" id="1134687"/>
    <lineage>
        <taxon>Bacteria</taxon>
        <taxon>Pseudomonadati</taxon>
        <taxon>Pseudomonadota</taxon>
        <taxon>Gammaproteobacteria</taxon>
        <taxon>Enterobacterales</taxon>
        <taxon>Enterobacteriaceae</taxon>
        <taxon>Klebsiella/Raoultella group</taxon>
        <taxon>Klebsiella</taxon>
    </lineage>
</organism>
<name>A0A2J4RI96_9ENTR</name>
<evidence type="ECO:0000313" key="1">
    <source>
        <dbReference type="EMBL" id="PLL43017.1"/>
    </source>
</evidence>
<protein>
    <submittedName>
        <fullName evidence="1">Uncharacterized protein</fullName>
    </submittedName>
</protein>
<dbReference type="AlphaFoldDB" id="A0A2J4RI96"/>
<comment type="caution">
    <text evidence="1">The sequence shown here is derived from an EMBL/GenBank/DDBJ whole genome shotgun (WGS) entry which is preliminary data.</text>
</comment>